<sequence>MSHQQNCWLKRLQVGIHGHRTTLPLDPFQGLLLKSMIIGELWRFYTRDSRHLRKITGGPLTIPLLFLNTC</sequence>
<gene>
    <name evidence="1" type="ORF">SVIM_LOCUS375274</name>
</gene>
<accession>A0A6N2MK16</accession>
<reference evidence="1" key="1">
    <citation type="submission" date="2019-03" db="EMBL/GenBank/DDBJ databases">
        <authorList>
            <person name="Mank J."/>
            <person name="Almeida P."/>
        </authorList>
    </citation>
    <scope>NUCLEOTIDE SEQUENCE</scope>
    <source>
        <strain evidence="1">78183</strain>
    </source>
</reference>
<evidence type="ECO:0000313" key="1">
    <source>
        <dbReference type="EMBL" id="VFU53965.1"/>
    </source>
</evidence>
<organism evidence="1">
    <name type="scientific">Salix viminalis</name>
    <name type="common">Common osier</name>
    <name type="synonym">Basket willow</name>
    <dbReference type="NCBI Taxonomy" id="40686"/>
    <lineage>
        <taxon>Eukaryota</taxon>
        <taxon>Viridiplantae</taxon>
        <taxon>Streptophyta</taxon>
        <taxon>Embryophyta</taxon>
        <taxon>Tracheophyta</taxon>
        <taxon>Spermatophyta</taxon>
        <taxon>Magnoliopsida</taxon>
        <taxon>eudicotyledons</taxon>
        <taxon>Gunneridae</taxon>
        <taxon>Pentapetalae</taxon>
        <taxon>rosids</taxon>
        <taxon>fabids</taxon>
        <taxon>Malpighiales</taxon>
        <taxon>Salicaceae</taxon>
        <taxon>Saliceae</taxon>
        <taxon>Salix</taxon>
    </lineage>
</organism>
<dbReference type="AlphaFoldDB" id="A0A6N2MK16"/>
<dbReference type="EMBL" id="CAADRP010001819">
    <property type="protein sequence ID" value="VFU53965.1"/>
    <property type="molecule type" value="Genomic_DNA"/>
</dbReference>
<proteinExistence type="predicted"/>
<name>A0A6N2MK16_SALVM</name>
<protein>
    <submittedName>
        <fullName evidence="1">Uncharacterized protein</fullName>
    </submittedName>
</protein>